<reference evidence="5" key="1">
    <citation type="submission" date="2016-02" db="EMBL/GenBank/DDBJ databases">
        <authorList>
            <person name="Wen L."/>
            <person name="He K."/>
            <person name="Yang H."/>
        </authorList>
    </citation>
    <scope>NUCLEOTIDE SEQUENCE [LARGE SCALE GENOMIC DNA]</scope>
    <source>
        <strain evidence="5">JCM 15929</strain>
    </source>
</reference>
<feature type="region of interest" description="Disordered" evidence="3">
    <location>
        <begin position="260"/>
        <end position="282"/>
    </location>
</feature>
<evidence type="ECO:0000313" key="5">
    <source>
        <dbReference type="Proteomes" id="UP000070258"/>
    </source>
</evidence>
<organism evidence="4 5">
    <name type="scientific">Tsukamurella pseudospumae</name>
    <dbReference type="NCBI Taxonomy" id="239498"/>
    <lineage>
        <taxon>Bacteria</taxon>
        <taxon>Bacillati</taxon>
        <taxon>Actinomycetota</taxon>
        <taxon>Actinomycetes</taxon>
        <taxon>Mycobacteriales</taxon>
        <taxon>Tsukamurellaceae</taxon>
        <taxon>Tsukamurella</taxon>
    </lineage>
</organism>
<dbReference type="OrthoDB" id="4542577at2"/>
<evidence type="ECO:0000313" key="4">
    <source>
        <dbReference type="EMBL" id="KXP03960.1"/>
    </source>
</evidence>
<dbReference type="STRING" id="239498.AXK60_19605"/>
<dbReference type="RefSeq" id="WP_068575068.1">
    <property type="nucleotide sequence ID" value="NZ_LSRF01000058.1"/>
</dbReference>
<evidence type="ECO:0000256" key="3">
    <source>
        <dbReference type="SAM" id="MobiDB-lite"/>
    </source>
</evidence>
<dbReference type="AlphaFoldDB" id="A0A138A0K3"/>
<keyword evidence="1" id="KW-0238">DNA-binding</keyword>
<accession>A0A138A0K3</accession>
<evidence type="ECO:0000256" key="2">
    <source>
        <dbReference type="SAM" id="Coils"/>
    </source>
</evidence>
<sequence length="345" mass="37423">MSAEGGTAEDAPDRAGRDLSGSPTWALFRDWCAATEHSALPADPATLTEFLDAHPSTLSTQRRRVADIDSVHRRSGLAEPGHTVTTRLAVNERRRDRTAHVRGAATSIIETIPTHGWPHGMFGRRDAMILTLLASGMTPTEMTALRRGDIGVENSDLVVSGDHRIAAHLFGDRPGHDPVAIHRRWAQVQSLLDAAATTRMVAAALAPNRTPASSSSSNSNDAVPAAHANDPLLVRIDRWGHTPWAPDSLTRRSASALTRAHLTGQSPTHPGRITEPGADRDTTVVPSAWDDVVLDHGYYVRGTAARRDAHQRLSDMGARLDEVEDRIDDLLRRLVDIDVAAPHPR</sequence>
<evidence type="ECO:0008006" key="6">
    <source>
        <dbReference type="Google" id="ProtNLM"/>
    </source>
</evidence>
<dbReference type="Proteomes" id="UP000070258">
    <property type="component" value="Unassembled WGS sequence"/>
</dbReference>
<dbReference type="GO" id="GO:0003677">
    <property type="term" value="F:DNA binding"/>
    <property type="evidence" value="ECO:0007669"/>
    <property type="project" value="UniProtKB-KW"/>
</dbReference>
<gene>
    <name evidence="4" type="ORF">AXK60_19605</name>
</gene>
<dbReference type="InterPro" id="IPR010998">
    <property type="entry name" value="Integrase_recombinase_N"/>
</dbReference>
<comment type="caution">
    <text evidence="4">The sequence shown here is derived from an EMBL/GenBank/DDBJ whole genome shotgun (WGS) entry which is preliminary data.</text>
</comment>
<dbReference type="EMBL" id="LSRF01000058">
    <property type="protein sequence ID" value="KXP03960.1"/>
    <property type="molecule type" value="Genomic_DNA"/>
</dbReference>
<name>A0A138A0K3_9ACTN</name>
<feature type="coiled-coil region" evidence="2">
    <location>
        <begin position="306"/>
        <end position="340"/>
    </location>
</feature>
<dbReference type="Gene3D" id="1.10.150.130">
    <property type="match status" value="1"/>
</dbReference>
<evidence type="ECO:0000256" key="1">
    <source>
        <dbReference type="ARBA" id="ARBA00023125"/>
    </source>
</evidence>
<keyword evidence="2" id="KW-0175">Coiled coil</keyword>
<proteinExistence type="predicted"/>
<dbReference type="SUPFAM" id="SSF47823">
    <property type="entry name" value="lambda integrase-like, N-terminal domain"/>
    <property type="match status" value="1"/>
</dbReference>
<protein>
    <recommendedName>
        <fullName evidence="6">Recombinase</fullName>
    </recommendedName>
</protein>